<evidence type="ECO:0000256" key="1">
    <source>
        <dbReference type="ARBA" id="ARBA00000085"/>
    </source>
</evidence>
<keyword evidence="7" id="KW-0067">ATP-binding</keyword>
<dbReference type="GO" id="GO:0000160">
    <property type="term" value="P:phosphorelay signal transduction system"/>
    <property type="evidence" value="ECO:0007669"/>
    <property type="project" value="UniProtKB-KW"/>
</dbReference>
<evidence type="ECO:0000256" key="8">
    <source>
        <dbReference type="ARBA" id="ARBA00023012"/>
    </source>
</evidence>
<name>A0A848D138_ANEAE</name>
<dbReference type="RefSeq" id="WP_168976586.1">
    <property type="nucleotide sequence ID" value="NZ_JABAGO010000068.1"/>
</dbReference>
<evidence type="ECO:0000256" key="3">
    <source>
        <dbReference type="ARBA" id="ARBA00022553"/>
    </source>
</evidence>
<dbReference type="PROSITE" id="PS50109">
    <property type="entry name" value="HIS_KIN"/>
    <property type="match status" value="1"/>
</dbReference>
<gene>
    <name evidence="11" type="ORF">HF838_23400</name>
</gene>
<dbReference type="GO" id="GO:0005524">
    <property type="term" value="F:ATP binding"/>
    <property type="evidence" value="ECO:0007669"/>
    <property type="project" value="UniProtKB-KW"/>
</dbReference>
<dbReference type="Pfam" id="PF13589">
    <property type="entry name" value="HATPase_c_3"/>
    <property type="match status" value="1"/>
</dbReference>
<accession>A0A848D138</accession>
<keyword evidence="9" id="KW-0175">Coiled coil</keyword>
<feature type="domain" description="Histidine kinase" evidence="10">
    <location>
        <begin position="818"/>
        <end position="1028"/>
    </location>
</feature>
<dbReference type="GO" id="GO:0004673">
    <property type="term" value="F:protein histidine kinase activity"/>
    <property type="evidence" value="ECO:0007669"/>
    <property type="project" value="UniProtKB-EC"/>
</dbReference>
<comment type="caution">
    <text evidence="11">The sequence shown here is derived from an EMBL/GenBank/DDBJ whole genome shotgun (WGS) entry which is preliminary data.</text>
</comment>
<keyword evidence="8" id="KW-0902">Two-component regulatory system</keyword>
<reference evidence="11 12" key="1">
    <citation type="submission" date="2020-04" db="EMBL/GenBank/DDBJ databases">
        <authorList>
            <person name="Hitch T.C.A."/>
            <person name="Wylensek D."/>
            <person name="Clavel T."/>
        </authorList>
    </citation>
    <scope>NUCLEOTIDE SEQUENCE [LARGE SCALE GENOMIC DNA]</scope>
    <source>
        <strain evidence="11 12">WB01_D5_05</strain>
    </source>
</reference>
<dbReference type="CDD" id="cd00075">
    <property type="entry name" value="HATPase"/>
    <property type="match status" value="1"/>
</dbReference>
<dbReference type="PANTHER" id="PTHR43065">
    <property type="entry name" value="SENSOR HISTIDINE KINASE"/>
    <property type="match status" value="1"/>
</dbReference>
<dbReference type="PANTHER" id="PTHR43065:SF10">
    <property type="entry name" value="PEROXIDE STRESS-ACTIVATED HISTIDINE KINASE MAK3"/>
    <property type="match status" value="1"/>
</dbReference>
<protein>
    <recommendedName>
        <fullName evidence="2">histidine kinase</fullName>
        <ecNumber evidence="2">2.7.13.3</ecNumber>
    </recommendedName>
</protein>
<keyword evidence="3" id="KW-0597">Phosphoprotein</keyword>
<evidence type="ECO:0000256" key="4">
    <source>
        <dbReference type="ARBA" id="ARBA00022679"/>
    </source>
</evidence>
<proteinExistence type="predicted"/>
<dbReference type="EMBL" id="JABAGO010000068">
    <property type="protein sequence ID" value="NMF01149.1"/>
    <property type="molecule type" value="Genomic_DNA"/>
</dbReference>
<dbReference type="SUPFAM" id="SSF55874">
    <property type="entry name" value="ATPase domain of HSP90 chaperone/DNA topoisomerase II/histidine kinase"/>
    <property type="match status" value="2"/>
</dbReference>
<dbReference type="InterPro" id="IPR036890">
    <property type="entry name" value="HATPase_C_sf"/>
</dbReference>
<dbReference type="Pfam" id="PF19191">
    <property type="entry name" value="HEF_HK"/>
    <property type="match status" value="1"/>
</dbReference>
<dbReference type="SMART" id="SM00387">
    <property type="entry name" value="HATPase_c"/>
    <property type="match status" value="1"/>
</dbReference>
<dbReference type="AlphaFoldDB" id="A0A848D138"/>
<dbReference type="PRINTS" id="PR00344">
    <property type="entry name" value="BCTRLSENSOR"/>
</dbReference>
<dbReference type="Proteomes" id="UP000561326">
    <property type="component" value="Unassembled WGS sequence"/>
</dbReference>
<comment type="catalytic activity">
    <reaction evidence="1">
        <text>ATP + protein L-histidine = ADP + protein N-phospho-L-histidine.</text>
        <dbReference type="EC" id="2.7.13.3"/>
    </reaction>
</comment>
<dbReference type="InterPro" id="IPR043836">
    <property type="entry name" value="DHp"/>
</dbReference>
<evidence type="ECO:0000313" key="12">
    <source>
        <dbReference type="Proteomes" id="UP000561326"/>
    </source>
</evidence>
<evidence type="ECO:0000256" key="6">
    <source>
        <dbReference type="ARBA" id="ARBA00022777"/>
    </source>
</evidence>
<dbReference type="InterPro" id="IPR004358">
    <property type="entry name" value="Sig_transdc_His_kin-like_C"/>
</dbReference>
<keyword evidence="4" id="KW-0808">Transferase</keyword>
<feature type="coiled-coil region" evidence="9">
    <location>
        <begin position="670"/>
        <end position="755"/>
    </location>
</feature>
<sequence length="1032" mass="121030">MAKFRTRARAVDLLGKQQVRDEVTAISELLRNSYDADADEGLIDVDTNKGRILVWDDGDGMSAEDIQNNWLTLGTYSKKSKVVQRTRKGRIKIGEKGIGRLAISTLGDQLLLISKKRTELKEDSTWALMYLHWEFFRNEKVFLEEIEIPVKSFGTLKELLVYLDKDFYELKETLLSNLENLNIWSEANSQRIRREITEFSLTSDAIQRLKINEIKNGGTLFYIKNLEETWNWTLYNTKVEDESLSKRKYRLEQTLHSFQNFIELFDSEIKVDNEDCFTPKISINGLSLEHEESLSPEEVKLYDYALKGTIENGEFYGEAFVGNTDKGEPIYLKREEIAHGLFNKNYGDCGPIKVKWFFIEGYAALSCISKKQHETITDKLRNIGGIFVFRDGLRILPYGEPGNDFLEIEERRTRRAGRYLFSHRRMFGYMEISKERNPHLVDKSSREGFVENKYYSYFKTIAQNLLLWWAINYLQSADKDGRRAIYIKQMKEQTKREESYQKQKKEEEEAERTYFKEVNKKIAMFDKDLKKATESITNMVNNTISENSFFELFSIEDTQKFRDKLFKLRKDLYKNIDEIQKLKVDSNLRYDHSHELMDDINEINYRVDGVREDLKNYVSEELNKILLGFEEHAASVQNKKIKIEDIDSQVDELLKGNYFSFDNSTEKDQLETIEREFGELKNIAIELLQKEYQNRREALNTVKERCKHELLHLKKSLKELKRISFQSLKNMDTELDNVNKKLEGIRETIVNIQNLELDYYDGLRGSEQYKMLRKLILDFGKKLTSENILYSDDEFIGYLKREVSLYRDLSAVGLAAELTSHEFNSLYGSIRKNVSLLKQALKNTRVLPVINNVENSFFSLEQLHQRMSPLYKQTRSVRRSINLKEFIKNTLDYFSTDLTKYEINVFNHIPDNLVVKEATPVLFTPIINLLSNSIYWLLNQEKKEIHFYISNDHKHLYIHDTGPGISQKDRKRIFEPFFTKKNSGRGLGLFLSSDILQAKGHELYLVPIGEETRSLGGACFAIKFKEDILMEE</sequence>
<evidence type="ECO:0000259" key="10">
    <source>
        <dbReference type="PROSITE" id="PS50109"/>
    </source>
</evidence>
<evidence type="ECO:0000256" key="9">
    <source>
        <dbReference type="SAM" id="Coils"/>
    </source>
</evidence>
<dbReference type="InterPro" id="IPR003594">
    <property type="entry name" value="HATPase_dom"/>
</dbReference>
<keyword evidence="5" id="KW-0547">Nucleotide-binding</keyword>
<evidence type="ECO:0000313" key="11">
    <source>
        <dbReference type="EMBL" id="NMF01149.1"/>
    </source>
</evidence>
<evidence type="ECO:0000256" key="2">
    <source>
        <dbReference type="ARBA" id="ARBA00012438"/>
    </source>
</evidence>
<organism evidence="11 12">
    <name type="scientific">Aneurinibacillus aneurinilyticus</name>
    <name type="common">Bacillus aneurinolyticus</name>
    <dbReference type="NCBI Taxonomy" id="1391"/>
    <lineage>
        <taxon>Bacteria</taxon>
        <taxon>Bacillati</taxon>
        <taxon>Bacillota</taxon>
        <taxon>Bacilli</taxon>
        <taxon>Bacillales</taxon>
        <taxon>Paenibacillaceae</taxon>
        <taxon>Aneurinibacillus group</taxon>
        <taxon>Aneurinibacillus</taxon>
    </lineage>
</organism>
<dbReference type="InterPro" id="IPR005467">
    <property type="entry name" value="His_kinase_dom"/>
</dbReference>
<dbReference type="Gene3D" id="3.30.565.10">
    <property type="entry name" value="Histidine kinase-like ATPase, C-terminal domain"/>
    <property type="match status" value="2"/>
</dbReference>
<dbReference type="Pfam" id="PF02518">
    <property type="entry name" value="HATPase_c"/>
    <property type="match status" value="1"/>
</dbReference>
<evidence type="ECO:0000256" key="5">
    <source>
        <dbReference type="ARBA" id="ARBA00022741"/>
    </source>
</evidence>
<keyword evidence="6" id="KW-0418">Kinase</keyword>
<evidence type="ECO:0000256" key="7">
    <source>
        <dbReference type="ARBA" id="ARBA00022840"/>
    </source>
</evidence>
<dbReference type="EC" id="2.7.13.3" evidence="2"/>